<evidence type="ECO:0000256" key="5">
    <source>
        <dbReference type="SAM" id="Phobius"/>
    </source>
</evidence>
<evidence type="ECO:0000256" key="6">
    <source>
        <dbReference type="SAM" id="SignalP"/>
    </source>
</evidence>
<evidence type="ECO:0000259" key="7">
    <source>
        <dbReference type="Pfam" id="PF01957"/>
    </source>
</evidence>
<dbReference type="OrthoDB" id="9806253at2"/>
<evidence type="ECO:0000313" key="10">
    <source>
        <dbReference type="EMBL" id="PKQ64893.1"/>
    </source>
</evidence>
<keyword evidence="6" id="KW-0732">Signal</keyword>
<proteinExistence type="predicted"/>
<keyword evidence="10" id="KW-0378">Hydrolase</keyword>
<feature type="transmembrane region" description="Helical" evidence="5">
    <location>
        <begin position="357"/>
        <end position="381"/>
    </location>
</feature>
<evidence type="ECO:0000259" key="9">
    <source>
        <dbReference type="Pfam" id="PF25145"/>
    </source>
</evidence>
<dbReference type="GO" id="GO:0005886">
    <property type="term" value="C:plasma membrane"/>
    <property type="evidence" value="ECO:0007669"/>
    <property type="project" value="TreeGrafter"/>
</dbReference>
<dbReference type="AlphaFoldDB" id="A0A2N3I3Q9"/>
<dbReference type="InterPro" id="IPR002810">
    <property type="entry name" value="NfeD-like_C"/>
</dbReference>
<organism evidence="10 11">
    <name type="scientific">Labilibaculum filiforme</name>
    <dbReference type="NCBI Taxonomy" id="1940526"/>
    <lineage>
        <taxon>Bacteria</taxon>
        <taxon>Pseudomonadati</taxon>
        <taxon>Bacteroidota</taxon>
        <taxon>Bacteroidia</taxon>
        <taxon>Marinilabiliales</taxon>
        <taxon>Marinifilaceae</taxon>
        <taxon>Labilibaculum</taxon>
    </lineage>
</organism>
<feature type="transmembrane region" description="Helical" evidence="5">
    <location>
        <begin position="276"/>
        <end position="296"/>
    </location>
</feature>
<accession>A0A2N3I3Q9</accession>
<feature type="domain" description="NfeD integral membrane" evidence="8">
    <location>
        <begin position="255"/>
        <end position="375"/>
    </location>
</feature>
<feature type="domain" description="NfeD1b N-terminal" evidence="9">
    <location>
        <begin position="37"/>
        <end position="237"/>
    </location>
</feature>
<dbReference type="PANTHER" id="PTHR33507:SF3">
    <property type="entry name" value="INNER MEMBRANE PROTEIN YBBJ"/>
    <property type="match status" value="1"/>
</dbReference>
<keyword evidence="4 5" id="KW-0472">Membrane</keyword>
<dbReference type="SUPFAM" id="SSF52096">
    <property type="entry name" value="ClpP/crotonase"/>
    <property type="match status" value="1"/>
</dbReference>
<dbReference type="Gene3D" id="2.40.50.140">
    <property type="entry name" value="Nucleic acid-binding proteins"/>
    <property type="match status" value="1"/>
</dbReference>
<keyword evidence="10" id="KW-0645">Protease</keyword>
<evidence type="ECO:0000256" key="3">
    <source>
        <dbReference type="ARBA" id="ARBA00022989"/>
    </source>
</evidence>
<keyword evidence="3 5" id="KW-1133">Transmembrane helix</keyword>
<protein>
    <submittedName>
        <fullName evidence="10">Serine protease</fullName>
    </submittedName>
</protein>
<evidence type="ECO:0000313" key="11">
    <source>
        <dbReference type="Proteomes" id="UP000233535"/>
    </source>
</evidence>
<dbReference type="GO" id="GO:0008233">
    <property type="term" value="F:peptidase activity"/>
    <property type="evidence" value="ECO:0007669"/>
    <property type="project" value="UniProtKB-KW"/>
</dbReference>
<dbReference type="EMBL" id="MVDD01000002">
    <property type="protein sequence ID" value="PKQ64893.1"/>
    <property type="molecule type" value="Genomic_DNA"/>
</dbReference>
<comment type="subcellular location">
    <subcellularLocation>
        <location evidence="1">Membrane</location>
        <topology evidence="1">Multi-pass membrane protein</topology>
    </subcellularLocation>
</comment>
<dbReference type="Proteomes" id="UP000233535">
    <property type="component" value="Unassembled WGS sequence"/>
</dbReference>
<feature type="transmembrane region" description="Helical" evidence="5">
    <location>
        <begin position="329"/>
        <end position="345"/>
    </location>
</feature>
<evidence type="ECO:0000256" key="4">
    <source>
        <dbReference type="ARBA" id="ARBA00023136"/>
    </source>
</evidence>
<dbReference type="InterPro" id="IPR056738">
    <property type="entry name" value="NfeD1b_N"/>
</dbReference>
<dbReference type="CDD" id="cd07021">
    <property type="entry name" value="Clp_protease_NfeD_like"/>
    <property type="match status" value="1"/>
</dbReference>
<evidence type="ECO:0000259" key="8">
    <source>
        <dbReference type="Pfam" id="PF24961"/>
    </source>
</evidence>
<name>A0A2N3I3Q9_9BACT</name>
<feature type="transmembrane region" description="Helical" evidence="5">
    <location>
        <begin position="249"/>
        <end position="269"/>
    </location>
</feature>
<sequence length="477" mass="52457">MNNIRYFLILLFALAISFRLVANQPADSIPESKQTQVYKFDIKREIGPAAWRQTKDALQEANEWNADIVLIHMNTYGGMVIHADSIRTAILNSKIPVYVFIDNNAASAGALISIACDSIYMRTGANIGAATVVNQTGEAMPDKYQSYMRSTMRATAESHGKDTLIQKGDTTYKWRRDPLIAEAMVDPRTYIEHVIDTGKVLTFTPDEAIKNGYCEGIANSVEEVLAKAGIKEYTIKKYEPTAIEQMVDFMINPVLQGILIMIIIGGIYFELQTPGIGFPILASAIAAVLYFSPLYLEGMAENWEILLFGIGVILLAVEIFVVPGFGIPGISGIILIITGLALSLVDNVAFDFEPRHIRALLGAIMLVVFSMFTSILASIYASKKLFATNSFLGHLALGAIEKSEDGYVGVDMKAKSLIGKTGTVLSVLRPSGKVFIENQIYDAKSEDGFIDKDTLVEVIRFETGQVYVVKKEEDELN</sequence>
<dbReference type="Pfam" id="PF01957">
    <property type="entry name" value="NfeD"/>
    <property type="match status" value="1"/>
</dbReference>
<dbReference type="Pfam" id="PF24961">
    <property type="entry name" value="NfeD_membrane"/>
    <property type="match status" value="1"/>
</dbReference>
<keyword evidence="11" id="KW-1185">Reference proteome</keyword>
<dbReference type="PANTHER" id="PTHR33507">
    <property type="entry name" value="INNER MEMBRANE PROTEIN YBBJ"/>
    <property type="match status" value="1"/>
</dbReference>
<reference evidence="10 11" key="1">
    <citation type="journal article" date="2017" name="Front. Microbiol.">
        <title>Labilibaculum manganireducens gen. nov., sp. nov. and Labilibaculum filiforme sp. nov., Novel Bacteroidetes Isolated from Subsurface Sediments of the Baltic Sea.</title>
        <authorList>
            <person name="Vandieken V."/>
            <person name="Marshall I.P."/>
            <person name="Niemann H."/>
            <person name="Engelen B."/>
            <person name="Cypionka H."/>
        </authorList>
    </citation>
    <scope>NUCLEOTIDE SEQUENCE [LARGE SCALE GENOMIC DNA]</scope>
    <source>
        <strain evidence="10 11">59.16B</strain>
    </source>
</reference>
<feature type="domain" description="NfeD-like C-terminal" evidence="7">
    <location>
        <begin position="415"/>
        <end position="470"/>
    </location>
</feature>
<dbReference type="Gene3D" id="3.90.226.10">
    <property type="entry name" value="2-enoyl-CoA Hydratase, Chain A, domain 1"/>
    <property type="match status" value="1"/>
</dbReference>
<dbReference type="Pfam" id="PF25145">
    <property type="entry name" value="NfeD1b_N"/>
    <property type="match status" value="1"/>
</dbReference>
<feature type="signal peptide" evidence="6">
    <location>
        <begin position="1"/>
        <end position="22"/>
    </location>
</feature>
<dbReference type="InterPro" id="IPR012340">
    <property type="entry name" value="NA-bd_OB-fold"/>
</dbReference>
<feature type="transmembrane region" description="Helical" evidence="5">
    <location>
        <begin position="302"/>
        <end position="322"/>
    </location>
</feature>
<evidence type="ECO:0000256" key="1">
    <source>
        <dbReference type="ARBA" id="ARBA00004141"/>
    </source>
</evidence>
<comment type="caution">
    <text evidence="10">The sequence shown here is derived from an EMBL/GenBank/DDBJ whole genome shotgun (WGS) entry which is preliminary data.</text>
</comment>
<dbReference type="InterPro" id="IPR052165">
    <property type="entry name" value="Membrane_assoc_protease"/>
</dbReference>
<dbReference type="InterPro" id="IPR029045">
    <property type="entry name" value="ClpP/crotonase-like_dom_sf"/>
</dbReference>
<feature type="chain" id="PRO_5014884835" evidence="6">
    <location>
        <begin position="23"/>
        <end position="477"/>
    </location>
</feature>
<gene>
    <name evidence="10" type="ORF">BZG02_03315</name>
</gene>
<keyword evidence="2 5" id="KW-0812">Transmembrane</keyword>
<dbReference type="GO" id="GO:0006508">
    <property type="term" value="P:proteolysis"/>
    <property type="evidence" value="ECO:0007669"/>
    <property type="project" value="UniProtKB-KW"/>
</dbReference>
<evidence type="ECO:0000256" key="2">
    <source>
        <dbReference type="ARBA" id="ARBA00022692"/>
    </source>
</evidence>
<dbReference type="InterPro" id="IPR056739">
    <property type="entry name" value="NfeD_membrane"/>
</dbReference>